<dbReference type="AlphaFoldDB" id="A0A6A6WJB9"/>
<reference evidence="1" key="1">
    <citation type="journal article" date="2020" name="Stud. Mycol.">
        <title>101 Dothideomycetes genomes: a test case for predicting lifestyles and emergence of pathogens.</title>
        <authorList>
            <person name="Haridas S."/>
            <person name="Albert R."/>
            <person name="Binder M."/>
            <person name="Bloem J."/>
            <person name="Labutti K."/>
            <person name="Salamov A."/>
            <person name="Andreopoulos B."/>
            <person name="Baker S."/>
            <person name="Barry K."/>
            <person name="Bills G."/>
            <person name="Bluhm B."/>
            <person name="Cannon C."/>
            <person name="Castanera R."/>
            <person name="Culley D."/>
            <person name="Daum C."/>
            <person name="Ezra D."/>
            <person name="Gonzalez J."/>
            <person name="Henrissat B."/>
            <person name="Kuo A."/>
            <person name="Liang C."/>
            <person name="Lipzen A."/>
            <person name="Lutzoni F."/>
            <person name="Magnuson J."/>
            <person name="Mondo S."/>
            <person name="Nolan M."/>
            <person name="Ohm R."/>
            <person name="Pangilinan J."/>
            <person name="Park H.-J."/>
            <person name="Ramirez L."/>
            <person name="Alfaro M."/>
            <person name="Sun H."/>
            <person name="Tritt A."/>
            <person name="Yoshinaga Y."/>
            <person name="Zwiers L.-H."/>
            <person name="Turgeon B."/>
            <person name="Goodwin S."/>
            <person name="Spatafora J."/>
            <person name="Crous P."/>
            <person name="Grigoriev I."/>
        </authorList>
    </citation>
    <scope>NUCLEOTIDE SEQUENCE</scope>
    <source>
        <strain evidence="1">CBS 121739</strain>
    </source>
</reference>
<proteinExistence type="predicted"/>
<dbReference type="GeneID" id="54490310"/>
<dbReference type="Proteomes" id="UP000799437">
    <property type="component" value="Unassembled WGS sequence"/>
</dbReference>
<keyword evidence="2" id="KW-1185">Reference proteome</keyword>
<organism evidence="1 2">
    <name type="scientific">Pseudovirgaria hyperparasitica</name>
    <dbReference type="NCBI Taxonomy" id="470096"/>
    <lineage>
        <taxon>Eukaryota</taxon>
        <taxon>Fungi</taxon>
        <taxon>Dikarya</taxon>
        <taxon>Ascomycota</taxon>
        <taxon>Pezizomycotina</taxon>
        <taxon>Dothideomycetes</taxon>
        <taxon>Dothideomycetes incertae sedis</taxon>
        <taxon>Acrospermales</taxon>
        <taxon>Acrospermaceae</taxon>
        <taxon>Pseudovirgaria</taxon>
    </lineage>
</organism>
<protein>
    <submittedName>
        <fullName evidence="1">Uncharacterized protein</fullName>
    </submittedName>
</protein>
<sequence>MLTFLDLPKNVRMQTYSLLCPTIPVPPGLKGVQTLRHDGVRCSVTFLRSNRAIYKEAGHFLYTSTAYTLRYNNATCLFYFINSIYDASELHSLMSRLRKVRKLIFEIRLGDDMSRAETRQGLSILYGFAALFGECERELQALQLKVFPVEDVMRKDEIILPSFSFAELALACLVEMGQVNEVTIEAFCVKKWMRPEIQPANWGEKRLKWERLVSDMSTTLMEGSILRGTKDWLERINGGQVEYLEGEVDSDNE</sequence>
<name>A0A6A6WJB9_9PEZI</name>
<accession>A0A6A6WJB9</accession>
<evidence type="ECO:0000313" key="1">
    <source>
        <dbReference type="EMBL" id="KAF2762250.1"/>
    </source>
</evidence>
<evidence type="ECO:0000313" key="2">
    <source>
        <dbReference type="Proteomes" id="UP000799437"/>
    </source>
</evidence>
<dbReference type="RefSeq" id="XP_033604701.1">
    <property type="nucleotide sequence ID" value="XM_033749256.1"/>
</dbReference>
<gene>
    <name evidence="1" type="ORF">EJ05DRAFT_535495</name>
</gene>
<dbReference type="EMBL" id="ML996566">
    <property type="protein sequence ID" value="KAF2762250.1"/>
    <property type="molecule type" value="Genomic_DNA"/>
</dbReference>